<name>D4RY58_9FIRM</name>
<feature type="transmembrane region" description="Helical" evidence="1">
    <location>
        <begin position="62"/>
        <end position="80"/>
    </location>
</feature>
<evidence type="ECO:0000313" key="2">
    <source>
        <dbReference type="EMBL" id="EFF68958.1"/>
    </source>
</evidence>
<keyword evidence="1" id="KW-0812">Transmembrane</keyword>
<dbReference type="InterPro" id="IPR029044">
    <property type="entry name" value="Nucleotide-diphossugar_trans"/>
</dbReference>
<dbReference type="Proteomes" id="UP000006238">
    <property type="component" value="Unassembled WGS sequence"/>
</dbReference>
<organism evidence="2 3">
    <name type="scientific">Eshraghiella crossota DSM 2876</name>
    <dbReference type="NCBI Taxonomy" id="511680"/>
    <lineage>
        <taxon>Bacteria</taxon>
        <taxon>Bacillati</taxon>
        <taxon>Bacillota</taxon>
        <taxon>Clostridia</taxon>
        <taxon>Lachnospirales</taxon>
        <taxon>Lachnospiraceae</taxon>
        <taxon>Eshraghiella</taxon>
    </lineage>
</organism>
<evidence type="ECO:0000313" key="3">
    <source>
        <dbReference type="Proteomes" id="UP000006238"/>
    </source>
</evidence>
<comment type="caution">
    <text evidence="2">The sequence shown here is derived from an EMBL/GenBank/DDBJ whole genome shotgun (WGS) entry which is preliminary data.</text>
</comment>
<protein>
    <submittedName>
        <fullName evidence="2">Uncharacterized protein</fullName>
    </submittedName>
</protein>
<dbReference type="SUPFAM" id="SSF53448">
    <property type="entry name" value="Nucleotide-diphospho-sugar transferases"/>
    <property type="match status" value="1"/>
</dbReference>
<dbReference type="AlphaFoldDB" id="D4RY58"/>
<keyword evidence="1" id="KW-1133">Transmembrane helix</keyword>
<evidence type="ECO:0000256" key="1">
    <source>
        <dbReference type="SAM" id="Phobius"/>
    </source>
</evidence>
<dbReference type="RefSeq" id="WP_005601847.1">
    <property type="nucleotide sequence ID" value="NZ_GG663521.1"/>
</dbReference>
<gene>
    <name evidence="2" type="ORF">BUTYVIB_00762</name>
</gene>
<dbReference type="EMBL" id="ABWN01000022">
    <property type="protein sequence ID" value="EFF68958.1"/>
    <property type="molecule type" value="Genomic_DNA"/>
</dbReference>
<accession>D4RY58</accession>
<keyword evidence="3" id="KW-1185">Reference proteome</keyword>
<proteinExistence type="predicted"/>
<dbReference type="HOGENOM" id="CLU_2128861_0_0_9"/>
<feature type="transmembrane region" description="Helical" evidence="1">
    <location>
        <begin position="12"/>
        <end position="32"/>
    </location>
</feature>
<dbReference type="GeneID" id="98917289"/>
<sequence length="113" mass="11857">MNRIVSRSGAKLCLGIFGGIIIFGIFLAIMGAKTDPSGYNVLKRDSSGRIIGFETKWDDGGIPYIVCGVLIVTSGFSGLISSGLTLQALDELGVDAIPAQDANTHFISGHDIL</sequence>
<reference evidence="2 3" key="1">
    <citation type="submission" date="2010-02" db="EMBL/GenBank/DDBJ databases">
        <authorList>
            <person name="Weinstock G."/>
            <person name="Sodergren E."/>
            <person name="Clifton S."/>
            <person name="Fulton L."/>
            <person name="Fulton B."/>
            <person name="Courtney L."/>
            <person name="Fronick C."/>
            <person name="Harrison M."/>
            <person name="Strong C."/>
            <person name="Farmer C."/>
            <person name="Delahaunty K."/>
            <person name="Markovic C."/>
            <person name="Hall O."/>
            <person name="Minx P."/>
            <person name="Tomlinson C."/>
            <person name="Mitreva M."/>
            <person name="Nelson J."/>
            <person name="Hou S."/>
            <person name="Wollam A."/>
            <person name="Pepin K.H."/>
            <person name="Johnson M."/>
            <person name="Bhonagiri V."/>
            <person name="Zhang X."/>
            <person name="Suruliraj S."/>
            <person name="Warren W."/>
            <person name="Chinwalla A."/>
            <person name="Mardis E.R."/>
            <person name="Wilson R.K."/>
        </authorList>
    </citation>
    <scope>NUCLEOTIDE SEQUENCE [LARGE SCALE GENOMIC DNA]</scope>
    <source>
        <strain evidence="2 3">DSM 2876</strain>
    </source>
</reference>
<keyword evidence="1" id="KW-0472">Membrane</keyword>